<gene>
    <name evidence="3" type="ORF">CPLFYP93_00136</name>
</gene>
<dbReference type="PANTHER" id="PTHR31299">
    <property type="entry name" value="ESTERASE, PUTATIVE (AFU_ORTHOLOGUE AFUA_1G05850)-RELATED"/>
    <property type="match status" value="1"/>
</dbReference>
<name>A0A6N2Y6D6_9CLOT</name>
<keyword evidence="2" id="KW-0732">Signal</keyword>
<sequence length="589" mass="68032">MNGVKKGVLLVCALLLILVFSTSIARANDGSYESLKGSNPEESYEDLMFLKDELKGKTVIGVGEATHGTGSFFQFKDRLFRFLVEEMGFRAFAIEVPMSFCDVINKYVQTGEGNIESLIEVNTSVFATKELLELVKWMREYNKTATDSEKVRFYGFDVQDTYRGYLPFEDYYKSINSGYFEEVTAIKENDFNLFSKVLDDLKTNKDEYIKASSPKEYDFIEKLAYNKKLSNMINISYRDEEMKNNILWLQNYERKYYNNDKVMLWAHNSHITKEENTVYYMGNLLSKELGNHYYAIGFDFYSGRFNTADNSRKPVGLGVTQSNENVFSGKIHSIFPDEEMIYFKVDKAINDPKIKDVFTEEVNMYNVGWKEISRMNFLHGSPCNIKNAYDGVVYFKNTFESNYISSNRQPKTYKMLDVNEKSILLDENTLVSKILSMVFMVLGCYLSIIIWKKSFKDKSLDGEELKGRKIIGLLIMYSIISDLISIAFAMVDGTIVLLMILGTSLTFFVGINVFNRKKWAKNIYLIYTFISIVFYIFLMVLISKSGEAVESSDKWGMYISIISGIVTIIFLRLKCVRSYFNYCNPKKIS</sequence>
<feature type="transmembrane region" description="Helical" evidence="1">
    <location>
        <begin position="523"/>
        <end position="543"/>
    </location>
</feature>
<feature type="transmembrane region" description="Helical" evidence="1">
    <location>
        <begin position="430"/>
        <end position="450"/>
    </location>
</feature>
<evidence type="ECO:0000313" key="3">
    <source>
        <dbReference type="EMBL" id="VYT61532.1"/>
    </source>
</evidence>
<dbReference type="CDD" id="cd14728">
    <property type="entry name" value="Ere-like"/>
    <property type="match status" value="1"/>
</dbReference>
<dbReference type="Gene3D" id="3.30.1870.10">
    <property type="entry name" value="EreA-like, domain 2"/>
    <property type="match status" value="1"/>
</dbReference>
<evidence type="ECO:0000256" key="1">
    <source>
        <dbReference type="SAM" id="Phobius"/>
    </source>
</evidence>
<feature type="signal peptide" evidence="2">
    <location>
        <begin position="1"/>
        <end position="27"/>
    </location>
</feature>
<protein>
    <submittedName>
        <fullName evidence="3">Erythromycin esterase</fullName>
    </submittedName>
</protein>
<dbReference type="RefSeq" id="WP_156558621.1">
    <property type="nucleotide sequence ID" value="NZ_CACRTV010000004.1"/>
</dbReference>
<dbReference type="PANTHER" id="PTHR31299:SF0">
    <property type="entry name" value="ESTERASE, PUTATIVE (AFU_ORTHOLOGUE AFUA_1G05850)-RELATED"/>
    <property type="match status" value="1"/>
</dbReference>
<organism evidence="3">
    <name type="scientific">Clostridium paraputrificum</name>
    <dbReference type="NCBI Taxonomy" id="29363"/>
    <lineage>
        <taxon>Bacteria</taxon>
        <taxon>Bacillati</taxon>
        <taxon>Bacillota</taxon>
        <taxon>Clostridia</taxon>
        <taxon>Eubacteriales</taxon>
        <taxon>Clostridiaceae</taxon>
        <taxon>Clostridium</taxon>
    </lineage>
</organism>
<dbReference type="InterPro" id="IPR007815">
    <property type="entry name" value="Emycin_Estase"/>
</dbReference>
<dbReference type="GO" id="GO:0046677">
    <property type="term" value="P:response to antibiotic"/>
    <property type="evidence" value="ECO:0007669"/>
    <property type="project" value="InterPro"/>
</dbReference>
<feature type="transmembrane region" description="Helical" evidence="1">
    <location>
        <begin position="555"/>
        <end position="573"/>
    </location>
</feature>
<dbReference type="Pfam" id="PF05139">
    <property type="entry name" value="Erythro_esteras"/>
    <property type="match status" value="1"/>
</dbReference>
<keyword evidence="1" id="KW-1133">Transmembrane helix</keyword>
<dbReference type="EMBL" id="CACRTV010000004">
    <property type="protein sequence ID" value="VYT61532.1"/>
    <property type="molecule type" value="Genomic_DNA"/>
</dbReference>
<evidence type="ECO:0000256" key="2">
    <source>
        <dbReference type="SAM" id="SignalP"/>
    </source>
</evidence>
<proteinExistence type="predicted"/>
<accession>A0A6N2Y6D6</accession>
<dbReference type="Gene3D" id="3.40.1660.10">
    <property type="entry name" value="EreA-like (biosynthetic domain)"/>
    <property type="match status" value="1"/>
</dbReference>
<reference evidence="3" key="1">
    <citation type="submission" date="2019-11" db="EMBL/GenBank/DDBJ databases">
        <authorList>
            <person name="Feng L."/>
        </authorList>
    </citation>
    <scope>NUCLEOTIDE SEQUENCE</scope>
    <source>
        <strain evidence="3">CParaputrificumLFYP93</strain>
    </source>
</reference>
<keyword evidence="1" id="KW-0812">Transmembrane</keyword>
<dbReference type="AlphaFoldDB" id="A0A6N2Y6D6"/>
<feature type="chain" id="PRO_5027038161" evidence="2">
    <location>
        <begin position="28"/>
        <end position="589"/>
    </location>
</feature>
<feature type="transmembrane region" description="Helical" evidence="1">
    <location>
        <begin position="495"/>
        <end position="514"/>
    </location>
</feature>
<dbReference type="InterPro" id="IPR052036">
    <property type="entry name" value="Hydrolase/PRTase-associated"/>
</dbReference>
<dbReference type="Gene3D" id="1.20.1440.30">
    <property type="entry name" value="Biosynthetic Protein domain"/>
    <property type="match status" value="1"/>
</dbReference>
<feature type="transmembrane region" description="Helical" evidence="1">
    <location>
        <begin position="470"/>
        <end position="489"/>
    </location>
</feature>
<dbReference type="SUPFAM" id="SSF159501">
    <property type="entry name" value="EreA/ChaN-like"/>
    <property type="match status" value="1"/>
</dbReference>
<keyword evidence="1" id="KW-0472">Membrane</keyword>